<dbReference type="Pfam" id="PF16389">
    <property type="entry name" value="DUF4998"/>
    <property type="match status" value="1"/>
</dbReference>
<dbReference type="Proteomes" id="UP000190367">
    <property type="component" value="Unassembled WGS sequence"/>
</dbReference>
<dbReference type="OrthoDB" id="1043438at2"/>
<dbReference type="EMBL" id="FUWZ01000001">
    <property type="protein sequence ID" value="SJZ61963.1"/>
    <property type="molecule type" value="Genomic_DNA"/>
</dbReference>
<dbReference type="SUPFAM" id="SSF49265">
    <property type="entry name" value="Fibronectin type III"/>
    <property type="match status" value="1"/>
</dbReference>
<proteinExistence type="predicted"/>
<dbReference type="InterPro" id="IPR036116">
    <property type="entry name" value="FN3_sf"/>
</dbReference>
<dbReference type="RefSeq" id="WP_078667572.1">
    <property type="nucleotide sequence ID" value="NZ_FUWZ01000001.1"/>
</dbReference>
<evidence type="ECO:0000313" key="2">
    <source>
        <dbReference type="Proteomes" id="UP000190367"/>
    </source>
</evidence>
<keyword evidence="2" id="KW-1185">Reference proteome</keyword>
<dbReference type="STRING" id="634771.SAMN04488128_101939"/>
<dbReference type="AlphaFoldDB" id="A0A1T4M4S4"/>
<sequence>MKNKSLLLYLFMGMMIFVSCSKMDAYLDIAGREEIAYTGRVDSLKVLPGDGRLELTWLLISDPKITGVTIYYNSKKDSVVMPVKRSQGVDSMYHLFSNMPEGTYSFEVYTWNNNGSRSVPAYITGRSYGSIYKNSLLNRALTDAVISDGNVVLSWGLAEETVTGMEVTYTSNAGATIQVKAPRAATSTTLTDYKPGSSFSYRTLFRPDTLCIDTFYTTAVTRTPQ</sequence>
<name>A0A1T4M4S4_9BACT</name>
<dbReference type="InterPro" id="IPR013783">
    <property type="entry name" value="Ig-like_fold"/>
</dbReference>
<protein>
    <recommendedName>
        <fullName evidence="3">DUF4998 domain-containing protein</fullName>
    </recommendedName>
</protein>
<evidence type="ECO:0008006" key="3">
    <source>
        <dbReference type="Google" id="ProtNLM"/>
    </source>
</evidence>
<organism evidence="1 2">
    <name type="scientific">Chitinophaga eiseniae</name>
    <dbReference type="NCBI Taxonomy" id="634771"/>
    <lineage>
        <taxon>Bacteria</taxon>
        <taxon>Pseudomonadati</taxon>
        <taxon>Bacteroidota</taxon>
        <taxon>Chitinophagia</taxon>
        <taxon>Chitinophagales</taxon>
        <taxon>Chitinophagaceae</taxon>
        <taxon>Chitinophaga</taxon>
    </lineage>
</organism>
<accession>A0A1T4M4S4</accession>
<dbReference type="Gene3D" id="2.60.40.10">
    <property type="entry name" value="Immunoglobulins"/>
    <property type="match status" value="2"/>
</dbReference>
<evidence type="ECO:0000313" key="1">
    <source>
        <dbReference type="EMBL" id="SJZ61963.1"/>
    </source>
</evidence>
<reference evidence="2" key="1">
    <citation type="submission" date="2017-02" db="EMBL/GenBank/DDBJ databases">
        <authorList>
            <person name="Varghese N."/>
            <person name="Submissions S."/>
        </authorList>
    </citation>
    <scope>NUCLEOTIDE SEQUENCE [LARGE SCALE GENOMIC DNA]</scope>
    <source>
        <strain evidence="2">DSM 22224</strain>
    </source>
</reference>
<gene>
    <name evidence="1" type="ORF">SAMN04488128_101939</name>
</gene>
<dbReference type="PROSITE" id="PS51257">
    <property type="entry name" value="PROKAR_LIPOPROTEIN"/>
    <property type="match status" value="1"/>
</dbReference>